<organism evidence="3 4">
    <name type="scientific">Adineta steineri</name>
    <dbReference type="NCBI Taxonomy" id="433720"/>
    <lineage>
        <taxon>Eukaryota</taxon>
        <taxon>Metazoa</taxon>
        <taxon>Spiralia</taxon>
        <taxon>Gnathifera</taxon>
        <taxon>Rotifera</taxon>
        <taxon>Eurotatoria</taxon>
        <taxon>Bdelloidea</taxon>
        <taxon>Adinetida</taxon>
        <taxon>Adinetidae</taxon>
        <taxon>Adineta</taxon>
    </lineage>
</organism>
<protein>
    <submittedName>
        <fullName evidence="3">Uncharacterized protein</fullName>
    </submittedName>
</protein>
<dbReference type="Proteomes" id="UP000663891">
    <property type="component" value="Unassembled WGS sequence"/>
</dbReference>
<name>A0A819X3R4_9BILA</name>
<evidence type="ECO:0000313" key="3">
    <source>
        <dbReference type="EMBL" id="CAF4136214.1"/>
    </source>
</evidence>
<comment type="caution">
    <text evidence="3">The sequence shown here is derived from an EMBL/GenBank/DDBJ whole genome shotgun (WGS) entry which is preliminary data.</text>
</comment>
<dbReference type="EMBL" id="CAJOAZ010006492">
    <property type="protein sequence ID" value="CAF4136214.1"/>
    <property type="molecule type" value="Genomic_DNA"/>
</dbReference>
<dbReference type="OrthoDB" id="10068213at2759"/>
<dbReference type="AlphaFoldDB" id="A0A819X3R4"/>
<dbReference type="EMBL" id="CAJNOG010002635">
    <property type="protein sequence ID" value="CAF1512615.1"/>
    <property type="molecule type" value="Genomic_DNA"/>
</dbReference>
<gene>
    <name evidence="2" type="ORF">JYZ213_LOCUS44119</name>
    <name evidence="3" type="ORF">OXD698_LOCUS37289</name>
    <name evidence="1" type="ORF">VCS650_LOCUS17688</name>
</gene>
<dbReference type="EMBL" id="CAJNON010000164">
    <property type="protein sequence ID" value="CAF1056276.1"/>
    <property type="molecule type" value="Genomic_DNA"/>
</dbReference>
<accession>A0A819X3R4</accession>
<evidence type="ECO:0000313" key="1">
    <source>
        <dbReference type="EMBL" id="CAF1056276.1"/>
    </source>
</evidence>
<dbReference type="Proteomes" id="UP000663844">
    <property type="component" value="Unassembled WGS sequence"/>
</dbReference>
<evidence type="ECO:0000313" key="2">
    <source>
        <dbReference type="EMBL" id="CAF1512615.1"/>
    </source>
</evidence>
<proteinExistence type="predicted"/>
<sequence length="163" mass="19019">MDKNLFKFLCTYGEFSVYNHKNYTPIYKIKSSSGSSEKQLEIIANPSKQVVGKLKREWIGKTAVSTFEVFDNKTQQWKTGKFFKLPKVWTPDISTIEWDEEPLQPVIVGFMHHGNFQNSRDITLAQFQRKGVGKGPQKEYYVYVYSNDVPDLVYLFYIACMDM</sequence>
<dbReference type="Proteomes" id="UP000663845">
    <property type="component" value="Unassembled WGS sequence"/>
</dbReference>
<reference evidence="3" key="1">
    <citation type="submission" date="2021-02" db="EMBL/GenBank/DDBJ databases">
        <authorList>
            <person name="Nowell W R."/>
        </authorList>
    </citation>
    <scope>NUCLEOTIDE SEQUENCE</scope>
</reference>
<evidence type="ECO:0000313" key="4">
    <source>
        <dbReference type="Proteomes" id="UP000663844"/>
    </source>
</evidence>